<gene>
    <name evidence="2" type="ORF">Lcin_3188</name>
    <name evidence="3" type="ORF">NCTC12438_02022</name>
</gene>
<keyword evidence="1" id="KW-0472">Membrane</keyword>
<dbReference type="Proteomes" id="UP000054854">
    <property type="component" value="Unassembled WGS sequence"/>
</dbReference>
<keyword evidence="1" id="KW-0812">Transmembrane</keyword>
<reference evidence="2 4" key="1">
    <citation type="submission" date="2015-11" db="EMBL/GenBank/DDBJ databases">
        <title>Genomic analysis of 38 Legionella species identifies large and diverse effector repertoires.</title>
        <authorList>
            <person name="Burstein D."/>
            <person name="Amaro F."/>
            <person name="Zusman T."/>
            <person name="Lifshitz Z."/>
            <person name="Cohen O."/>
            <person name="Gilbert J.A."/>
            <person name="Pupko T."/>
            <person name="Shuman H.A."/>
            <person name="Segal G."/>
        </authorList>
    </citation>
    <scope>NUCLEOTIDE SEQUENCE [LARGE SCALE GENOMIC DNA]</scope>
    <source>
        <strain evidence="2 4">CDC#72-OH-14</strain>
    </source>
</reference>
<dbReference type="Proteomes" id="UP000255316">
    <property type="component" value="Unassembled WGS sequence"/>
</dbReference>
<dbReference type="EMBL" id="UGNX01000001">
    <property type="protein sequence ID" value="STX35407.1"/>
    <property type="molecule type" value="Genomic_DNA"/>
</dbReference>
<proteinExistence type="predicted"/>
<keyword evidence="4" id="KW-1185">Reference proteome</keyword>
<dbReference type="AlphaFoldDB" id="A0A378IJG3"/>
<evidence type="ECO:0000256" key="1">
    <source>
        <dbReference type="SAM" id="Phobius"/>
    </source>
</evidence>
<evidence type="ECO:0000313" key="5">
    <source>
        <dbReference type="Proteomes" id="UP000255316"/>
    </source>
</evidence>
<reference evidence="3 5" key="2">
    <citation type="submission" date="2018-06" db="EMBL/GenBank/DDBJ databases">
        <authorList>
            <consortium name="Pathogen Informatics"/>
            <person name="Doyle S."/>
        </authorList>
    </citation>
    <scope>NUCLEOTIDE SEQUENCE [LARGE SCALE GENOMIC DNA]</scope>
    <source>
        <strain evidence="3 5">NCTC12438</strain>
    </source>
</reference>
<feature type="transmembrane region" description="Helical" evidence="1">
    <location>
        <begin position="70"/>
        <end position="94"/>
    </location>
</feature>
<evidence type="ECO:0000313" key="4">
    <source>
        <dbReference type="Proteomes" id="UP000054854"/>
    </source>
</evidence>
<sequence length="120" mass="12843">MSHVDKVNEFFCGDSFNKKGIYKRLLDFSHSPYSGWSFFKANKIVDVGGIASGVIALMEDIATKILLSPVLLPAIAITSSLALIGAIISGIAHITSLGVAAVMDHVQTQNKEDKLLPSLN</sequence>
<protein>
    <submittedName>
        <fullName evidence="3">Uncharacterized protein</fullName>
    </submittedName>
</protein>
<accession>A0A378IJG3</accession>
<organism evidence="3 5">
    <name type="scientific">Legionella cincinnatiensis</name>
    <dbReference type="NCBI Taxonomy" id="28085"/>
    <lineage>
        <taxon>Bacteria</taxon>
        <taxon>Pseudomonadati</taxon>
        <taxon>Pseudomonadota</taxon>
        <taxon>Gammaproteobacteria</taxon>
        <taxon>Legionellales</taxon>
        <taxon>Legionellaceae</taxon>
        <taxon>Legionella</taxon>
    </lineage>
</organism>
<evidence type="ECO:0000313" key="3">
    <source>
        <dbReference type="EMBL" id="STX35407.1"/>
    </source>
</evidence>
<evidence type="ECO:0000313" key="2">
    <source>
        <dbReference type="EMBL" id="KTC82118.1"/>
    </source>
</evidence>
<name>A0A378IJG3_9GAMM</name>
<dbReference type="EMBL" id="LNXX01000047">
    <property type="protein sequence ID" value="KTC82118.1"/>
    <property type="molecule type" value="Genomic_DNA"/>
</dbReference>
<dbReference type="RefSeq" id="WP_058466278.1">
    <property type="nucleotide sequence ID" value="NZ_CAAAHQ010000049.1"/>
</dbReference>
<keyword evidence="1" id="KW-1133">Transmembrane helix</keyword>